<comment type="subcellular location">
    <subcellularLocation>
        <location evidence="4">Secreted</location>
    </subcellularLocation>
    <subcellularLocation>
        <location evidence="3">Vacuole membrane</location>
        <topology evidence="3">Single-pass type II membrane protein</topology>
    </subcellularLocation>
</comment>
<evidence type="ECO:0000256" key="15">
    <source>
        <dbReference type="ARBA" id="ARBA00023180"/>
    </source>
</evidence>
<comment type="function">
    <text evidence="2">Type IV dipeptidyl-peptidase which removes N-terminal dipeptides sequentially from polypeptides having unsubstituted N-termini provided that the penultimate residue is proline.</text>
</comment>
<dbReference type="Gene3D" id="3.40.50.1820">
    <property type="entry name" value="alpha/beta hydrolase"/>
    <property type="match status" value="1"/>
</dbReference>
<feature type="domain" description="Dipeptidylpeptidase IV N-terminal" evidence="19">
    <location>
        <begin position="108"/>
        <end position="457"/>
    </location>
</feature>
<dbReference type="GO" id="GO:0005774">
    <property type="term" value="C:vacuolar membrane"/>
    <property type="evidence" value="ECO:0007669"/>
    <property type="project" value="UniProtKB-SubCell"/>
</dbReference>
<dbReference type="PANTHER" id="PTHR11731:SF162">
    <property type="entry name" value="DIPEPTIDYL PEPTIDASE 4-RELATED"/>
    <property type="match status" value="1"/>
</dbReference>
<evidence type="ECO:0000256" key="13">
    <source>
        <dbReference type="ARBA" id="ARBA00022801"/>
    </source>
</evidence>
<feature type="signal peptide" evidence="17">
    <location>
        <begin position="1"/>
        <end position="21"/>
    </location>
</feature>
<evidence type="ECO:0000256" key="9">
    <source>
        <dbReference type="ARBA" id="ARBA00022525"/>
    </source>
</evidence>
<gene>
    <name evidence="20" type="ORF">TOPH_03268</name>
</gene>
<evidence type="ECO:0000313" key="21">
    <source>
        <dbReference type="Proteomes" id="UP000036947"/>
    </source>
</evidence>
<evidence type="ECO:0000256" key="1">
    <source>
        <dbReference type="ARBA" id="ARBA00001257"/>
    </source>
</evidence>
<dbReference type="FunFam" id="3.40.50.1820:FF:000003">
    <property type="entry name" value="Dipeptidyl peptidase 4"/>
    <property type="match status" value="1"/>
</dbReference>
<dbReference type="InterPro" id="IPR050278">
    <property type="entry name" value="Serine_Prot_S9B/DPPIV"/>
</dbReference>
<keyword evidence="21" id="KW-1185">Reference proteome</keyword>
<comment type="catalytic activity">
    <reaction evidence="1">
        <text>Release of an N-terminal dipeptide, Xaa-Yaa-|-Zaa-, from a polypeptide, preferentially when Yaa is Pro, provided Zaa is neither Pro nor hydroxyproline.</text>
        <dbReference type="EC" id="3.4.14.5"/>
    </reaction>
</comment>
<evidence type="ECO:0000256" key="5">
    <source>
        <dbReference type="ARBA" id="ARBA00006150"/>
    </source>
</evidence>
<comment type="similarity">
    <text evidence="5">Belongs to the peptidase S9B family.</text>
</comment>
<dbReference type="EC" id="3.4.14.5" evidence="6"/>
<dbReference type="GO" id="GO:0005576">
    <property type="term" value="C:extracellular region"/>
    <property type="evidence" value="ECO:0007669"/>
    <property type="project" value="UniProtKB-SubCell"/>
</dbReference>
<dbReference type="OrthoDB" id="16520at2759"/>
<sequence>MLLSLGRPAALLALLSSLALAIEPPRQPRQPTGNGNRLLTYNETVASRKIRPSFKSVRWVSAGADGQYLTSHDNNDLVLGNMATNDTSVFVPAKLLPEDMREYWIRHDQRALLIASNATKQYRHSYFSDYFILDIQSGKTAPLYAALAPTGNSIAFVRGNNLFLRDGDAKIHQITTDGGPDMFNGVPDWVYEEEILSDRSALWFSPDAKYVAFLSFNETGVGTFRIPCYMAGQKVAPPYPKELELRYPKVGSKNPTVQFNMLDVQAKKFSPVPVDAFPGGEAIIGEVAWVTEGHSSVIYRVFNRVQDRDKHVVVNPETKTSKVVRERDGTDGWLENSMAIQYVGSLEGSHNKTHYVDLSDASGWQHIYLYPVDGGKPTRLTSGDWEVTSILFVDARRSLVYDSATTRHSTERHVYSVSYATNKIFPLVDDKVAAVFSADFSSQGGYYILSYRGPDVSYQELYASNSTKPLRTITSNANVYKAIAEYSLPNITYFELKHPDGFSLNVRQMLPPKFDPSKRYPVLFNPYGGPNSQSVDKSFQPYGWNAYIASEPELQFITYVVDNRGTGLKGRKFRSAIASHLGRLEPQDQIWAAQQLIAQSSFIDADHVGMWGWSFGGYLTAKTIEADSGVFTFGLCTAPVSDWRFYDSMYTERYMKTLAGNAAGYNETAVRRSAGFKKLAGVFSLMHGTGDDNVHYQNTAAMVDLLVSNGVSPDSFKMMAFTDSDHGISFHGASTYIYKFLTARLWDEVQRKQAKMVHQWSRKSVTGTGETANRL</sequence>
<evidence type="ECO:0000313" key="20">
    <source>
        <dbReference type="EMBL" id="KND91862.1"/>
    </source>
</evidence>
<keyword evidence="12 17" id="KW-0732">Signal</keyword>
<evidence type="ECO:0000256" key="4">
    <source>
        <dbReference type="ARBA" id="ARBA00004613"/>
    </source>
</evidence>
<dbReference type="SUPFAM" id="SSF53474">
    <property type="entry name" value="alpha/beta-Hydrolases"/>
    <property type="match status" value="1"/>
</dbReference>
<feature type="domain" description="Peptidase S9 prolyl oligopeptidase catalytic" evidence="18">
    <location>
        <begin position="545"/>
        <end position="742"/>
    </location>
</feature>
<evidence type="ECO:0000256" key="2">
    <source>
        <dbReference type="ARBA" id="ARBA00002218"/>
    </source>
</evidence>
<dbReference type="GO" id="GO:0008236">
    <property type="term" value="F:serine-type peptidase activity"/>
    <property type="evidence" value="ECO:0007669"/>
    <property type="project" value="UniProtKB-KW"/>
</dbReference>
<dbReference type="Gene3D" id="2.140.10.30">
    <property type="entry name" value="Dipeptidylpeptidase IV, N-terminal domain"/>
    <property type="match status" value="1"/>
</dbReference>
<dbReference type="STRING" id="1163406.A0A0L0NCH6"/>
<dbReference type="InterPro" id="IPR002469">
    <property type="entry name" value="Peptidase_S9B_N"/>
</dbReference>
<evidence type="ECO:0000256" key="11">
    <source>
        <dbReference type="ARBA" id="ARBA00022670"/>
    </source>
</evidence>
<dbReference type="AlphaFoldDB" id="A0A0L0NCH6"/>
<dbReference type="GO" id="GO:0005886">
    <property type="term" value="C:plasma membrane"/>
    <property type="evidence" value="ECO:0007669"/>
    <property type="project" value="TreeGrafter"/>
</dbReference>
<name>A0A0L0NCH6_TOLOC</name>
<evidence type="ECO:0000256" key="8">
    <source>
        <dbReference type="ARBA" id="ARBA00022438"/>
    </source>
</evidence>
<keyword evidence="14" id="KW-0720">Serine protease</keyword>
<evidence type="ECO:0000256" key="12">
    <source>
        <dbReference type="ARBA" id="ARBA00022729"/>
    </source>
</evidence>
<reference evidence="20 21" key="1">
    <citation type="journal article" date="2015" name="BMC Genomics">
        <title>The genome of the truffle-parasite Tolypocladium ophioglossoides and the evolution of antifungal peptaibiotics.</title>
        <authorList>
            <person name="Quandt C.A."/>
            <person name="Bushley K.E."/>
            <person name="Spatafora J.W."/>
        </authorList>
    </citation>
    <scope>NUCLEOTIDE SEQUENCE [LARGE SCALE GENOMIC DNA]</scope>
    <source>
        <strain evidence="20 21">CBS 100239</strain>
    </source>
</reference>
<dbReference type="SUPFAM" id="SSF82171">
    <property type="entry name" value="DPP6 N-terminal domain-like"/>
    <property type="match status" value="1"/>
</dbReference>
<keyword evidence="8" id="KW-0031">Aminopeptidase</keyword>
<accession>A0A0L0NCH6</accession>
<evidence type="ECO:0000256" key="3">
    <source>
        <dbReference type="ARBA" id="ARBA00004576"/>
    </source>
</evidence>
<dbReference type="GO" id="GO:0006508">
    <property type="term" value="P:proteolysis"/>
    <property type="evidence" value="ECO:0007669"/>
    <property type="project" value="UniProtKB-KW"/>
</dbReference>
<dbReference type="Pfam" id="PF00930">
    <property type="entry name" value="DPPIV_N"/>
    <property type="match status" value="1"/>
</dbReference>
<dbReference type="GO" id="GO:0008239">
    <property type="term" value="F:dipeptidyl-peptidase activity"/>
    <property type="evidence" value="ECO:0007669"/>
    <property type="project" value="UniProtKB-EC"/>
</dbReference>
<keyword evidence="11" id="KW-0645">Protease</keyword>
<evidence type="ECO:0000256" key="6">
    <source>
        <dbReference type="ARBA" id="ARBA00012062"/>
    </source>
</evidence>
<keyword evidence="13" id="KW-0378">Hydrolase</keyword>
<dbReference type="InterPro" id="IPR001375">
    <property type="entry name" value="Peptidase_S9_cat"/>
</dbReference>
<comment type="caution">
    <text evidence="20">The sequence shown here is derived from an EMBL/GenBank/DDBJ whole genome shotgun (WGS) entry which is preliminary data.</text>
</comment>
<feature type="chain" id="PRO_5005544879" description="Probable dipeptidyl-aminopeptidase B" evidence="17">
    <location>
        <begin position="22"/>
        <end position="775"/>
    </location>
</feature>
<evidence type="ECO:0000256" key="7">
    <source>
        <dbReference type="ARBA" id="ARBA00014118"/>
    </source>
</evidence>
<dbReference type="Pfam" id="PF00326">
    <property type="entry name" value="Peptidase_S9"/>
    <property type="match status" value="1"/>
</dbReference>
<dbReference type="PANTHER" id="PTHR11731">
    <property type="entry name" value="PROTEASE FAMILY S9B,C DIPEPTIDYL-PEPTIDASE IV-RELATED"/>
    <property type="match status" value="1"/>
</dbReference>
<protein>
    <recommendedName>
        <fullName evidence="7">Probable dipeptidyl-aminopeptidase B</fullName>
        <ecNumber evidence="6">3.4.14.5</ecNumber>
    </recommendedName>
    <alternativeName>
        <fullName evidence="16">Dipeptidyl peptidase IV</fullName>
    </alternativeName>
</protein>
<evidence type="ECO:0000256" key="14">
    <source>
        <dbReference type="ARBA" id="ARBA00022825"/>
    </source>
</evidence>
<organism evidence="20 21">
    <name type="scientific">Tolypocladium ophioglossoides (strain CBS 100239)</name>
    <name type="common">Snaketongue truffleclub</name>
    <name type="synonym">Elaphocordyceps ophioglossoides</name>
    <dbReference type="NCBI Taxonomy" id="1163406"/>
    <lineage>
        <taxon>Eukaryota</taxon>
        <taxon>Fungi</taxon>
        <taxon>Dikarya</taxon>
        <taxon>Ascomycota</taxon>
        <taxon>Pezizomycotina</taxon>
        <taxon>Sordariomycetes</taxon>
        <taxon>Hypocreomycetidae</taxon>
        <taxon>Hypocreales</taxon>
        <taxon>Ophiocordycipitaceae</taxon>
        <taxon>Tolypocladium</taxon>
    </lineage>
</organism>
<proteinExistence type="inferred from homology"/>
<evidence type="ECO:0000256" key="10">
    <source>
        <dbReference type="ARBA" id="ARBA00022554"/>
    </source>
</evidence>
<evidence type="ECO:0000256" key="17">
    <source>
        <dbReference type="SAM" id="SignalP"/>
    </source>
</evidence>
<dbReference type="EMBL" id="LFRF01000007">
    <property type="protein sequence ID" value="KND91862.1"/>
    <property type="molecule type" value="Genomic_DNA"/>
</dbReference>
<keyword evidence="9" id="KW-0964">Secreted</keyword>
<dbReference type="Proteomes" id="UP000036947">
    <property type="component" value="Unassembled WGS sequence"/>
</dbReference>
<keyword evidence="15" id="KW-0325">Glycoprotein</keyword>
<keyword evidence="10" id="KW-0926">Vacuole</keyword>
<dbReference type="GO" id="GO:0004177">
    <property type="term" value="F:aminopeptidase activity"/>
    <property type="evidence" value="ECO:0007669"/>
    <property type="project" value="UniProtKB-KW"/>
</dbReference>
<evidence type="ECO:0000256" key="16">
    <source>
        <dbReference type="ARBA" id="ARBA00030567"/>
    </source>
</evidence>
<dbReference type="InterPro" id="IPR029058">
    <property type="entry name" value="AB_hydrolase_fold"/>
</dbReference>
<evidence type="ECO:0000259" key="19">
    <source>
        <dbReference type="Pfam" id="PF00930"/>
    </source>
</evidence>
<evidence type="ECO:0000259" key="18">
    <source>
        <dbReference type="Pfam" id="PF00326"/>
    </source>
</evidence>